<dbReference type="GO" id="GO:0000278">
    <property type="term" value="P:mitotic cell cycle"/>
    <property type="evidence" value="ECO:0007669"/>
    <property type="project" value="TreeGrafter"/>
</dbReference>
<evidence type="ECO:0000313" key="7">
    <source>
        <dbReference type="EMBL" id="KAG5468655.1"/>
    </source>
</evidence>
<organism evidence="7 8">
    <name type="scientific">Leishmania enriettii</name>
    <dbReference type="NCBI Taxonomy" id="5663"/>
    <lineage>
        <taxon>Eukaryota</taxon>
        <taxon>Discoba</taxon>
        <taxon>Euglenozoa</taxon>
        <taxon>Kinetoplastea</taxon>
        <taxon>Metakinetoplastina</taxon>
        <taxon>Trypanosomatida</taxon>
        <taxon>Trypanosomatidae</taxon>
        <taxon>Leishmaniinae</taxon>
        <taxon>Leishmania</taxon>
    </lineage>
</organism>
<dbReference type="SUPFAM" id="SSF48452">
    <property type="entry name" value="TPR-like"/>
    <property type="match status" value="1"/>
</dbReference>
<keyword evidence="5" id="KW-0175">Coiled coil</keyword>
<dbReference type="PROSITE" id="PS50096">
    <property type="entry name" value="IQ"/>
    <property type="match status" value="2"/>
</dbReference>
<feature type="region of interest" description="Disordered" evidence="6">
    <location>
        <begin position="702"/>
        <end position="724"/>
    </location>
</feature>
<keyword evidence="4" id="KW-0112">Calmodulin-binding</keyword>
<dbReference type="EMBL" id="JAFHKP010000034">
    <property type="protein sequence ID" value="KAG5468655.1"/>
    <property type="molecule type" value="Genomic_DNA"/>
</dbReference>
<dbReference type="GO" id="GO:0000922">
    <property type="term" value="C:spindle pole"/>
    <property type="evidence" value="ECO:0007669"/>
    <property type="project" value="TreeGrafter"/>
</dbReference>
<dbReference type="Proteomes" id="UP000674179">
    <property type="component" value="Chromosome 34"/>
</dbReference>
<dbReference type="GO" id="GO:0051295">
    <property type="term" value="P:establishment of meiotic spindle localization"/>
    <property type="evidence" value="ECO:0007669"/>
    <property type="project" value="TreeGrafter"/>
</dbReference>
<dbReference type="RefSeq" id="XP_067689362.1">
    <property type="nucleotide sequence ID" value="XM_067833259.1"/>
</dbReference>
<protein>
    <recommendedName>
        <fullName evidence="9">IQ calmodulin-binding motif family protein</fullName>
    </recommendedName>
</protein>
<evidence type="ECO:0000256" key="4">
    <source>
        <dbReference type="ARBA" id="ARBA00022860"/>
    </source>
</evidence>
<dbReference type="OrthoDB" id="250126at2759"/>
<dbReference type="Gene3D" id="1.25.40.10">
    <property type="entry name" value="Tetratricopeptide repeat domain"/>
    <property type="match status" value="1"/>
</dbReference>
<sequence>MPVKGASRPGLHCSGDARSRSRGTSAMQRSHNRSRLSRHNAASPSSMPGATVVPPTARQLQHAPLVAFTQWNEAAMEALRSGDSDSSRRILSVLLPVLEARLHAMQCKPSARTCAAAIDSWLLVHALTLNNYGCQLRRDGRTDEALRQFLRAKQVETPVFGKPSCSTMLNLSAVLLSTGAVEEALNISKECVMAAQDAEPILFITALHNLAVALGQQTSERERKAALPTMLQALREAQSALGEQHSTTLMLKEKCGFTFSWISQNSEAEAGKGGGVSGPAVQGTSYDGSAAKPASSASVRTLEKARAALHTLDFGEPAHAQPVVRAVAAVEASGLAHSPPSGKKEEVYAVPVSQHPLKANARREHRAASAAHDAQDLLCSVPQESARPHPVAHADGERAAPVTMTLGETASSPATSRQSSVAASVEHLCLDSANLSGTQHSVGSTPLETVLEEPFRTSSLVINRSVPDFVGPAGAIRSLYRLDTENGGKGPTFLRFSVPPPLPVTKTISPPLRKIAPPVVSTGTWSTLDTTDKRRHTKAWQAAVSQGTHESSDGSNRKDSDAFARTAVLPTGGILRPVDKEEKPVAATGGLAAVPPALQRSIFCNKGLLHSGRTARREVELQEERAYRAQMEAEKKAAEAENAFQRALEEVQRRTQNRAAVTIQHVWRQWWNAKGRSRRLVQLQRLEELQRRRRERMVLGAVTGKKSSRSWKDTVPPPPSQQHGHVGGYVVPAVVLRCAKKWLLRTTCVRYVARSHRKPVDARLREADVLRLTCRIQALWRGAIARHRRAPGQQLSIEHADANAAYAAYRLRAEAELCEYSALVLQMAYRSYRARQRRRRLYLEQHSRPATTIQRWLRATLADQRRRGVDSRTVCKRDAAALTVQRSWRGYLGRVTFRMLELRLRMDRVGSCPLAIVGRVGAGRSLTATEGRKERDVEYISTDKNKAPGAVAVKKVEKPPPAAKADARALGRAALESKGAAAFTEAYTADCLRRSSEVQRWRDEERDRFHIGLYVDAMATKERLSWEESLRLRPTEVLRRRLVMDMQMQEEQRVFTERRAALTIQRAYRQWRKMRDDPNRDTNMLVYSRALYQQRELASLTERKQRRVEIARGTALYGDSAAVMRDERAKAAKELALMVDGEAPAKSTRSHNEIIGVPREVAVPAASYAERRVRNQLRRKQEAHQRRDEVLVALTYPHDMAHVREGPHECAIRIGTTYEHPYYVPYVNEEHRRTLGID</sequence>
<dbReference type="PANTHER" id="PTHR22706">
    <property type="entry name" value="ASSEMBLY FACTOR FOR SPINDLE MICROTUBULES"/>
    <property type="match status" value="1"/>
</dbReference>
<feature type="coiled-coil region" evidence="5">
    <location>
        <begin position="621"/>
        <end position="657"/>
    </location>
</feature>
<dbReference type="GO" id="GO:0005516">
    <property type="term" value="F:calmodulin binding"/>
    <property type="evidence" value="ECO:0007669"/>
    <property type="project" value="UniProtKB-KW"/>
</dbReference>
<name>A0A836H1I3_LEIEN</name>
<keyword evidence="3" id="KW-0677">Repeat</keyword>
<evidence type="ECO:0000313" key="8">
    <source>
        <dbReference type="Proteomes" id="UP000674179"/>
    </source>
</evidence>
<dbReference type="GO" id="GO:0007051">
    <property type="term" value="P:spindle organization"/>
    <property type="evidence" value="ECO:0007669"/>
    <property type="project" value="TreeGrafter"/>
</dbReference>
<dbReference type="PANTHER" id="PTHR22706:SF1">
    <property type="entry name" value="ASSEMBLY FACTOR FOR SPINDLE MICROTUBULES"/>
    <property type="match status" value="1"/>
</dbReference>
<evidence type="ECO:0008006" key="9">
    <source>
        <dbReference type="Google" id="ProtNLM"/>
    </source>
</evidence>
<dbReference type="KEGG" id="lenr:94168769"/>
<evidence type="ECO:0000256" key="2">
    <source>
        <dbReference type="ARBA" id="ARBA00022490"/>
    </source>
</evidence>
<comment type="subcellular location">
    <subcellularLocation>
        <location evidence="1">Cytoplasm</location>
    </subcellularLocation>
</comment>
<dbReference type="Gene3D" id="1.20.5.190">
    <property type="match status" value="1"/>
</dbReference>
<gene>
    <name evidence="7" type="ORF">CUR178_01489</name>
</gene>
<feature type="region of interest" description="Disordered" evidence="6">
    <location>
        <begin position="1"/>
        <end position="53"/>
    </location>
</feature>
<reference evidence="7 8" key="1">
    <citation type="submission" date="2021-02" db="EMBL/GenBank/DDBJ databases">
        <title>Leishmania (Mundinia) enrietti genome sequencing and assembly.</title>
        <authorList>
            <person name="Almutairi H."/>
            <person name="Gatherer D."/>
        </authorList>
    </citation>
    <scope>NUCLEOTIDE SEQUENCE [LARGE SCALE GENOMIC DNA]</scope>
    <source>
        <strain evidence="7">CUR178</strain>
    </source>
</reference>
<proteinExistence type="predicted"/>
<dbReference type="Pfam" id="PF00612">
    <property type="entry name" value="IQ"/>
    <property type="match status" value="1"/>
</dbReference>
<evidence type="ECO:0000256" key="6">
    <source>
        <dbReference type="SAM" id="MobiDB-lite"/>
    </source>
</evidence>
<dbReference type="AlphaFoldDB" id="A0A836H1I3"/>
<dbReference type="GO" id="GO:0005737">
    <property type="term" value="C:cytoplasm"/>
    <property type="evidence" value="ECO:0007669"/>
    <property type="project" value="UniProtKB-SubCell"/>
</dbReference>
<evidence type="ECO:0000256" key="3">
    <source>
        <dbReference type="ARBA" id="ARBA00022737"/>
    </source>
</evidence>
<dbReference type="InterPro" id="IPR011990">
    <property type="entry name" value="TPR-like_helical_dom_sf"/>
</dbReference>
<dbReference type="InterPro" id="IPR000048">
    <property type="entry name" value="IQ_motif_EF-hand-BS"/>
</dbReference>
<comment type="caution">
    <text evidence="7">The sequence shown here is derived from an EMBL/GenBank/DDBJ whole genome shotgun (WGS) entry which is preliminary data.</text>
</comment>
<evidence type="ECO:0000256" key="5">
    <source>
        <dbReference type="SAM" id="Coils"/>
    </source>
</evidence>
<dbReference type="SMART" id="SM00015">
    <property type="entry name" value="IQ"/>
    <property type="match status" value="3"/>
</dbReference>
<keyword evidence="8" id="KW-1185">Reference proteome</keyword>
<evidence type="ECO:0000256" key="1">
    <source>
        <dbReference type="ARBA" id="ARBA00004496"/>
    </source>
</evidence>
<dbReference type="GeneID" id="94168769"/>
<keyword evidence="2" id="KW-0963">Cytoplasm</keyword>
<dbReference type="InterPro" id="IPR051185">
    <property type="entry name" value="ASPM"/>
</dbReference>
<accession>A0A836H1I3</accession>